<feature type="domain" description="Cupin type-2" evidence="1">
    <location>
        <begin position="36"/>
        <end position="99"/>
    </location>
</feature>
<organism evidence="2 3">
    <name type="scientific">Pseudoxanthomonas gei</name>
    <dbReference type="NCBI Taxonomy" id="1383030"/>
    <lineage>
        <taxon>Bacteria</taxon>
        <taxon>Pseudomonadati</taxon>
        <taxon>Pseudomonadota</taxon>
        <taxon>Gammaproteobacteria</taxon>
        <taxon>Lysobacterales</taxon>
        <taxon>Lysobacteraceae</taxon>
        <taxon>Pseudoxanthomonas</taxon>
    </lineage>
</organism>
<gene>
    <name evidence="2" type="ORF">DT603_11445</name>
</gene>
<protein>
    <submittedName>
        <fullName evidence="2">Cupin domain-containing protein</fullName>
    </submittedName>
</protein>
<comment type="caution">
    <text evidence="2">The sequence shown here is derived from an EMBL/GenBank/DDBJ whole genome shotgun (WGS) entry which is preliminary data.</text>
</comment>
<dbReference type="InterPro" id="IPR011051">
    <property type="entry name" value="RmlC_Cupin_sf"/>
</dbReference>
<dbReference type="InterPro" id="IPR014710">
    <property type="entry name" value="RmlC-like_jellyroll"/>
</dbReference>
<name>A0ABX0AJR4_9GAMM</name>
<keyword evidence="3" id="KW-1185">Reference proteome</keyword>
<dbReference type="SUPFAM" id="SSF51182">
    <property type="entry name" value="RmlC-like cupins"/>
    <property type="match status" value="1"/>
</dbReference>
<dbReference type="EMBL" id="QOVG01000007">
    <property type="protein sequence ID" value="NDK39458.1"/>
    <property type="molecule type" value="Genomic_DNA"/>
</dbReference>
<evidence type="ECO:0000313" key="3">
    <source>
        <dbReference type="Proteomes" id="UP001429354"/>
    </source>
</evidence>
<dbReference type="CDD" id="cd02208">
    <property type="entry name" value="cupin_RmlC-like"/>
    <property type="match status" value="1"/>
</dbReference>
<dbReference type="RefSeq" id="WP_162350034.1">
    <property type="nucleotide sequence ID" value="NZ_QOVG01000007.1"/>
</dbReference>
<accession>A0ABX0AJR4</accession>
<proteinExistence type="predicted"/>
<evidence type="ECO:0000259" key="1">
    <source>
        <dbReference type="Pfam" id="PF07883"/>
    </source>
</evidence>
<dbReference type="Proteomes" id="UP001429354">
    <property type="component" value="Unassembled WGS sequence"/>
</dbReference>
<dbReference type="Pfam" id="PF07883">
    <property type="entry name" value="Cupin_2"/>
    <property type="match status" value="1"/>
</dbReference>
<dbReference type="InterPro" id="IPR013096">
    <property type="entry name" value="Cupin_2"/>
</dbReference>
<evidence type="ECO:0000313" key="2">
    <source>
        <dbReference type="EMBL" id="NDK39458.1"/>
    </source>
</evidence>
<dbReference type="Gene3D" id="2.60.120.10">
    <property type="entry name" value="Jelly Rolls"/>
    <property type="match status" value="1"/>
</dbReference>
<sequence>MKERLTPQHALAMLARNADNLPFVELFQHGSLSVEMYQPLGQDLQAPHTRDEVYVVASGSGEFVNNGQRRPFEPGELLFVPAGVEHRFENFSDDFAAWVIFYGPEGGEQSRAPLPLGEGLG</sequence>
<reference evidence="2 3" key="1">
    <citation type="submission" date="2018-07" db="EMBL/GenBank/DDBJ databases">
        <title>Whole genome Sequencing of Pseudoxanthomonas gei KCTC 32298 (T).</title>
        <authorList>
            <person name="Kumar S."/>
            <person name="Bansal K."/>
            <person name="Kaur A."/>
            <person name="Patil P."/>
            <person name="Sharma S."/>
            <person name="Patil P.B."/>
        </authorList>
    </citation>
    <scope>NUCLEOTIDE SEQUENCE [LARGE SCALE GENOMIC DNA]</scope>
    <source>
        <strain evidence="2 3">KCTC 32298</strain>
    </source>
</reference>